<comment type="function">
    <text evidence="1">Functions as an U snRNP-specific nuclear import adapter. Involved in the trimethylguanosine (m3G)-cap-dependent nuclear import of U snRNPs. Binds specifically to the terminal m3G-cap U snRNAs.</text>
</comment>
<feature type="domain" description="Snurportin-1 m3G cap-binding" evidence="10">
    <location>
        <begin position="96"/>
        <end position="274"/>
    </location>
</feature>
<reference evidence="11" key="1">
    <citation type="submission" date="2021-02" db="EMBL/GenBank/DDBJ databases">
        <authorList>
            <person name="Nowell W R."/>
        </authorList>
    </citation>
    <scope>NUCLEOTIDE SEQUENCE</scope>
    <source>
        <strain evidence="11">Ploen Becks lab</strain>
    </source>
</reference>
<dbReference type="GO" id="GO:0005634">
    <property type="term" value="C:nucleus"/>
    <property type="evidence" value="ECO:0007669"/>
    <property type="project" value="UniProtKB-SubCell"/>
</dbReference>
<comment type="similarity">
    <text evidence="4">Belongs to the snurportin family.</text>
</comment>
<dbReference type="Proteomes" id="UP000663879">
    <property type="component" value="Unassembled WGS sequence"/>
</dbReference>
<evidence type="ECO:0000256" key="5">
    <source>
        <dbReference type="ARBA" id="ARBA00016034"/>
    </source>
</evidence>
<dbReference type="AlphaFoldDB" id="A0A814D1N8"/>
<keyword evidence="9" id="KW-0539">Nucleus</keyword>
<evidence type="ECO:0000256" key="2">
    <source>
        <dbReference type="ARBA" id="ARBA00004123"/>
    </source>
</evidence>
<dbReference type="PANTHER" id="PTHR13403:SF6">
    <property type="entry name" value="SNURPORTIN-1"/>
    <property type="match status" value="1"/>
</dbReference>
<keyword evidence="8" id="KW-0694">RNA-binding</keyword>
<dbReference type="EMBL" id="CAJNOC010002723">
    <property type="protein sequence ID" value="CAF0948263.1"/>
    <property type="molecule type" value="Genomic_DNA"/>
</dbReference>
<evidence type="ECO:0000256" key="3">
    <source>
        <dbReference type="ARBA" id="ARBA00004496"/>
    </source>
</evidence>
<dbReference type="CDD" id="cd09232">
    <property type="entry name" value="Snurportin-1_C"/>
    <property type="match status" value="1"/>
</dbReference>
<evidence type="ECO:0000256" key="8">
    <source>
        <dbReference type="ARBA" id="ARBA00022884"/>
    </source>
</evidence>
<dbReference type="Pfam" id="PF21974">
    <property type="entry name" value="SPN1_m3Gcap_bd"/>
    <property type="match status" value="1"/>
</dbReference>
<evidence type="ECO:0000259" key="10">
    <source>
        <dbReference type="Pfam" id="PF21974"/>
    </source>
</evidence>
<protein>
    <recommendedName>
        <fullName evidence="5">Snurportin-1</fullName>
    </recommendedName>
</protein>
<comment type="caution">
    <text evidence="11">The sequence shown here is derived from an EMBL/GenBank/DDBJ whole genome shotgun (WGS) entry which is preliminary data.</text>
</comment>
<organism evidence="11 12">
    <name type="scientific">Brachionus calyciflorus</name>
    <dbReference type="NCBI Taxonomy" id="104777"/>
    <lineage>
        <taxon>Eukaryota</taxon>
        <taxon>Metazoa</taxon>
        <taxon>Spiralia</taxon>
        <taxon>Gnathifera</taxon>
        <taxon>Rotifera</taxon>
        <taxon>Eurotatoria</taxon>
        <taxon>Monogononta</taxon>
        <taxon>Pseudotrocha</taxon>
        <taxon>Ploima</taxon>
        <taxon>Brachionidae</taxon>
        <taxon>Brachionus</taxon>
    </lineage>
</organism>
<evidence type="ECO:0000256" key="4">
    <source>
        <dbReference type="ARBA" id="ARBA00007540"/>
    </source>
</evidence>
<comment type="subcellular location">
    <subcellularLocation>
        <location evidence="3">Cytoplasm</location>
    </subcellularLocation>
    <subcellularLocation>
        <location evidence="2">Nucleus</location>
    </subcellularLocation>
</comment>
<gene>
    <name evidence="11" type="ORF">OXX778_LOCUS13807</name>
</gene>
<keyword evidence="12" id="KW-1185">Reference proteome</keyword>
<dbReference type="GO" id="GO:0003723">
    <property type="term" value="F:RNA binding"/>
    <property type="evidence" value="ECO:0007669"/>
    <property type="project" value="UniProtKB-KW"/>
</dbReference>
<evidence type="ECO:0000256" key="7">
    <source>
        <dbReference type="ARBA" id="ARBA00022490"/>
    </source>
</evidence>
<dbReference type="InterPro" id="IPR047857">
    <property type="entry name" value="Snurportin1_C"/>
</dbReference>
<name>A0A814D1N8_9BILA</name>
<proteinExistence type="inferred from homology"/>
<dbReference type="SUPFAM" id="SSF56091">
    <property type="entry name" value="DNA ligase/mRNA capping enzyme, catalytic domain"/>
    <property type="match status" value="1"/>
</dbReference>
<evidence type="ECO:0000313" key="11">
    <source>
        <dbReference type="EMBL" id="CAF0948263.1"/>
    </source>
</evidence>
<dbReference type="Gene3D" id="3.30.470.30">
    <property type="entry name" value="DNA ligase/mRNA capping enzyme"/>
    <property type="match status" value="1"/>
</dbReference>
<dbReference type="GO" id="GO:0061015">
    <property type="term" value="P:snRNA import into nucleus"/>
    <property type="evidence" value="ECO:0007669"/>
    <property type="project" value="InterPro"/>
</dbReference>
<keyword evidence="6" id="KW-0813">Transport</keyword>
<dbReference type="InterPro" id="IPR017336">
    <property type="entry name" value="Snurportin-1"/>
</dbReference>
<evidence type="ECO:0000256" key="6">
    <source>
        <dbReference type="ARBA" id="ARBA00022448"/>
    </source>
</evidence>
<keyword evidence="7" id="KW-0963">Cytoplasm</keyword>
<dbReference type="OrthoDB" id="10003593at2759"/>
<dbReference type="PANTHER" id="PTHR13403">
    <property type="entry name" value="SNURPORTIN1 RNUT1 PROTEIN RNA, U TRANSPORTER 1"/>
    <property type="match status" value="1"/>
</dbReference>
<evidence type="ECO:0000313" key="12">
    <source>
        <dbReference type="Proteomes" id="UP000663879"/>
    </source>
</evidence>
<sequence>MDDLTFSVNSILVSEDDDDSILSTQSGSSLHSRLEVYKKKPSFVSNQAERRRLQLIEQKKKREAKIESFRFKPSTPKKTTSPHKSKSYINPLYANQLMFSEWLVEVPNDLDKSWYMVLCPIGKRCLVVASEGTTNVYNKAGKLISKHSSRLPGGFKESKIDYTILDCIYNDSLRTYYVLDCLCWKSHPIMDSETEFRFYWLKCKLEESKEVTEFSYENPYAFKDLPRVSNLTPDSIRSQFDFFNYEFKLDGVLFYHKETHYESGCTPLVGWLKPYMIPEILNIQMPEWVLNQAPSDYVNVRKSIEKFEYEQRHKYEVNHQKMDLVISEVKETCFKSVDLSMEFNEITRQEM</sequence>
<accession>A0A814D1N8</accession>
<evidence type="ECO:0000256" key="9">
    <source>
        <dbReference type="ARBA" id="ARBA00023242"/>
    </source>
</evidence>
<dbReference type="GO" id="GO:0005737">
    <property type="term" value="C:cytoplasm"/>
    <property type="evidence" value="ECO:0007669"/>
    <property type="project" value="UniProtKB-SubCell"/>
</dbReference>
<evidence type="ECO:0000256" key="1">
    <source>
        <dbReference type="ARBA" id="ARBA00003975"/>
    </source>
</evidence>